<organism evidence="2 3">
    <name type="scientific">Methylacidimicrobium tartarophylax</name>
    <dbReference type="NCBI Taxonomy" id="1041768"/>
    <lineage>
        <taxon>Bacteria</taxon>
        <taxon>Pseudomonadati</taxon>
        <taxon>Verrucomicrobiota</taxon>
        <taxon>Methylacidimicrobium</taxon>
    </lineage>
</organism>
<dbReference type="RefSeq" id="WP_142659740.1">
    <property type="nucleotide sequence ID" value="NZ_CABFVA020000032.1"/>
</dbReference>
<gene>
    <name evidence="2" type="ORF">MAMT_00827</name>
</gene>
<name>A0A5E6M8Y2_9BACT</name>
<dbReference type="OrthoDB" id="179220at2"/>
<dbReference type="AlphaFoldDB" id="A0A5E6M8Y2"/>
<evidence type="ECO:0008006" key="4">
    <source>
        <dbReference type="Google" id="ProtNLM"/>
    </source>
</evidence>
<keyword evidence="3" id="KW-1185">Reference proteome</keyword>
<feature type="signal peptide" evidence="1">
    <location>
        <begin position="1"/>
        <end position="33"/>
    </location>
</feature>
<feature type="chain" id="PRO_5022677291" description="Outer membrane protein assembly factor BamB" evidence="1">
    <location>
        <begin position="34"/>
        <end position="467"/>
    </location>
</feature>
<dbReference type="SUPFAM" id="SSF63829">
    <property type="entry name" value="Calcium-dependent phosphotriesterase"/>
    <property type="match status" value="1"/>
</dbReference>
<accession>A0A5E6M8Y2</accession>
<sequence length="467" mass="50171">MKLRASEAASLFPLLLLALGFSLFVATAARVHAATEECSTWVVGPGRIQRAFDALPRRDGGLWLVATPIGEEGRRRSHAELSRWAAGGRLLWSRTIVDPVPIDIRFHLVSEPAGELVVVGQSGGAFRMWRFSEEGDLLWGQQLVADPVNPNEVVTADGKGGLYVCLHQPPTGRVRSDRPDEILEGATRIFHYSEQGRLLRSYTFNAVPEASQPGEHWLPSGPLGIQNPVGIAAYPTGGIAVVGYFAGLSDLQSGVSHGASLARLDYGWLSAGGQGMPQVKIFVDRWDESGQRLWTRLLGRMWNTLAFAVATSSKGEVAIAGSSEWGACSNGRPLRPVGLRLFVAAFSGDRSSLGWCREMAENLSIGPVALCYGKDGGLWLLGEAKGPLNSSKPLSLGGRVFLAKLDSAGRLQWKRQLGDGTSRPFAHIERGPHGRPTVAWATSALGSRYRSQEGEIVSVGLLPGALP</sequence>
<evidence type="ECO:0000313" key="2">
    <source>
        <dbReference type="EMBL" id="VVM05844.1"/>
    </source>
</evidence>
<reference evidence="2 3" key="1">
    <citation type="submission" date="2019-09" db="EMBL/GenBank/DDBJ databases">
        <authorList>
            <person name="Cremers G."/>
        </authorList>
    </citation>
    <scope>NUCLEOTIDE SEQUENCE [LARGE SCALE GENOMIC DNA]</scope>
    <source>
        <strain evidence="2">4A</strain>
    </source>
</reference>
<keyword evidence="1" id="KW-0732">Signal</keyword>
<dbReference type="EMBL" id="CABFVA020000032">
    <property type="protein sequence ID" value="VVM05844.1"/>
    <property type="molecule type" value="Genomic_DNA"/>
</dbReference>
<protein>
    <recommendedName>
        <fullName evidence="4">Outer membrane protein assembly factor BamB</fullName>
    </recommendedName>
</protein>
<proteinExistence type="predicted"/>
<dbReference type="Proteomes" id="UP000334923">
    <property type="component" value="Unassembled WGS sequence"/>
</dbReference>
<evidence type="ECO:0000256" key="1">
    <source>
        <dbReference type="SAM" id="SignalP"/>
    </source>
</evidence>
<evidence type="ECO:0000313" key="3">
    <source>
        <dbReference type="Proteomes" id="UP000334923"/>
    </source>
</evidence>